<dbReference type="InterPro" id="IPR051457">
    <property type="entry name" value="2-oxoacid:Fd_oxidoreductase"/>
</dbReference>
<evidence type="ECO:0000256" key="4">
    <source>
        <dbReference type="ARBA" id="ARBA00022723"/>
    </source>
</evidence>
<dbReference type="PANTHER" id="PTHR48084">
    <property type="entry name" value="2-OXOGLUTARATE OXIDOREDUCTASE SUBUNIT KORB-RELATED"/>
    <property type="match status" value="1"/>
</dbReference>
<dbReference type="AlphaFoldDB" id="O33849"/>
<dbReference type="GO" id="GO:0045333">
    <property type="term" value="P:cellular respiration"/>
    <property type="evidence" value="ECO:0007669"/>
    <property type="project" value="UniProtKB-ARBA"/>
</dbReference>
<evidence type="ECO:0000256" key="5">
    <source>
        <dbReference type="ARBA" id="ARBA00022842"/>
    </source>
</evidence>
<evidence type="ECO:0000256" key="6">
    <source>
        <dbReference type="ARBA" id="ARBA00023002"/>
    </source>
</evidence>
<dbReference type="GO" id="GO:0030976">
    <property type="term" value="F:thiamine pyrophosphate binding"/>
    <property type="evidence" value="ECO:0007669"/>
    <property type="project" value="InterPro"/>
</dbReference>
<keyword evidence="9" id="KW-0786">Thiamine pyrophosphate</keyword>
<dbReference type="InterPro" id="IPR029061">
    <property type="entry name" value="THDP-binding"/>
</dbReference>
<comment type="cofactor">
    <cofactor evidence="2">
        <name>thiamine diphosphate</name>
        <dbReference type="ChEBI" id="CHEBI:58937"/>
    </cofactor>
</comment>
<dbReference type="SUPFAM" id="SSF52518">
    <property type="entry name" value="Thiamin diphosphate-binding fold (THDP-binding)"/>
    <property type="match status" value="1"/>
</dbReference>
<dbReference type="GO" id="GO:0051536">
    <property type="term" value="F:iron-sulfur cluster binding"/>
    <property type="evidence" value="ECO:0007669"/>
    <property type="project" value="UniProtKB-KW"/>
</dbReference>
<keyword evidence="8" id="KW-0411">Iron-sulfur</keyword>
<evidence type="ECO:0000256" key="3">
    <source>
        <dbReference type="ARBA" id="ARBA00001966"/>
    </source>
</evidence>
<reference evidence="12" key="1">
    <citation type="journal article" date="1998" name="J. Mol. Biol.">
        <title>The phenylalanyl-tRNA synthetase specifically binds DNA.</title>
        <authorList>
            <person name="Lechler A."/>
            <person name="Kreutzer R."/>
        </authorList>
    </citation>
    <scope>NUCLEOTIDE SEQUENCE</scope>
    <source>
        <strain evidence="12">HB8</strain>
    </source>
</reference>
<evidence type="ECO:0000256" key="1">
    <source>
        <dbReference type="ARBA" id="ARBA00001946"/>
    </source>
</evidence>
<dbReference type="GO" id="GO:0016625">
    <property type="term" value="F:oxidoreductase activity, acting on the aldehyde or oxo group of donors, iron-sulfur protein as acceptor"/>
    <property type="evidence" value="ECO:0007669"/>
    <property type="project" value="UniProtKB-ARBA"/>
</dbReference>
<dbReference type="Pfam" id="PF12367">
    <property type="entry name" value="PFO_beta_C"/>
    <property type="match status" value="1"/>
</dbReference>
<keyword evidence="5" id="KW-0460">Magnesium</keyword>
<comment type="cofactor">
    <cofactor evidence="3">
        <name>[4Fe-4S] cluster</name>
        <dbReference type="ChEBI" id="CHEBI:49883"/>
    </cofactor>
</comment>
<sequence length="305" mass="33597">MLELKLADYKAEKQPDWCPGCGDYGILSALQMALFELKRDPSQTAVFSGIGCSAKTPHYLNVYGVHTLHGRVLPVAQGAKLANPHLTVVAVGGDGDGLGIGAGHFVAAGRRNVDMLYILYDNEVYGLTKGQAGPTLGLGEKTKSLPKPNPQSRLNPLLLAFAAGYTWIARGYAYDVKGLKELIKEGIEHRGLAFLHVLQPCPTYNDLHTKEWFAPPGFTSSRKRATTPMSPQGFPRRSWTSKMMLFQEKALEWGERIPVGVFWKAELPTFEARLKAYLPRYPEAYPARGPEAPLDLEGLLQEFAL</sequence>
<dbReference type="InterPro" id="IPR032686">
    <property type="entry name" value="PFO_beta_C"/>
</dbReference>
<keyword evidence="4" id="KW-0479">Metal-binding</keyword>
<keyword evidence="6" id="KW-0560">Oxidoreductase</keyword>
<feature type="domain" description="Pyruvate ferredoxin oxidoreductase beta subunit C-terminal" evidence="11">
    <location>
        <begin position="201"/>
        <end position="277"/>
    </location>
</feature>
<dbReference type="GO" id="GO:0046872">
    <property type="term" value="F:metal ion binding"/>
    <property type="evidence" value="ECO:0007669"/>
    <property type="project" value="UniProtKB-KW"/>
</dbReference>
<dbReference type="EMBL" id="Y15464">
    <property type="protein sequence ID" value="CAA75642.1"/>
    <property type="molecule type" value="Genomic_DNA"/>
</dbReference>
<accession>O33849</accession>
<dbReference type="InterPro" id="IPR011766">
    <property type="entry name" value="TPP_enzyme_TPP-bd"/>
</dbReference>
<evidence type="ECO:0000259" key="11">
    <source>
        <dbReference type="Pfam" id="PF12367"/>
    </source>
</evidence>
<gene>
    <name evidence="12" type="primary">ORF3</name>
</gene>
<dbReference type="InterPro" id="IPR011896">
    <property type="entry name" value="OFOB"/>
</dbReference>
<proteinExistence type="predicted"/>
<dbReference type="CDD" id="cd03375">
    <property type="entry name" value="TPP_OGFOR"/>
    <property type="match status" value="1"/>
</dbReference>
<dbReference type="NCBIfam" id="TIGR02177">
    <property type="entry name" value="PorB_KorB"/>
    <property type="match status" value="1"/>
</dbReference>
<dbReference type="Gene3D" id="3.40.50.970">
    <property type="match status" value="1"/>
</dbReference>
<dbReference type="PIR" id="T52500">
    <property type="entry name" value="T52500"/>
</dbReference>
<evidence type="ECO:0000256" key="2">
    <source>
        <dbReference type="ARBA" id="ARBA00001964"/>
    </source>
</evidence>
<dbReference type="Pfam" id="PF02775">
    <property type="entry name" value="TPP_enzyme_C"/>
    <property type="match status" value="1"/>
</dbReference>
<evidence type="ECO:0000256" key="7">
    <source>
        <dbReference type="ARBA" id="ARBA00023004"/>
    </source>
</evidence>
<organism evidence="12">
    <name type="scientific">Thermus thermophilus</name>
    <dbReference type="NCBI Taxonomy" id="274"/>
    <lineage>
        <taxon>Bacteria</taxon>
        <taxon>Thermotogati</taxon>
        <taxon>Deinococcota</taxon>
        <taxon>Deinococci</taxon>
        <taxon>Thermales</taxon>
        <taxon>Thermaceae</taxon>
        <taxon>Thermus</taxon>
    </lineage>
</organism>
<feature type="domain" description="Thiamine pyrophosphate enzyme TPP-binding" evidence="10">
    <location>
        <begin position="50"/>
        <end position="197"/>
    </location>
</feature>
<evidence type="ECO:0000259" key="10">
    <source>
        <dbReference type="Pfam" id="PF02775"/>
    </source>
</evidence>
<keyword evidence="7" id="KW-0408">Iron</keyword>
<dbReference type="PANTHER" id="PTHR48084:SF2">
    <property type="entry name" value="PYRUVATE FERREDOXIN_FLAVODOXIN OXIDOREDUCTASE, BETA SUBUNIT"/>
    <property type="match status" value="1"/>
</dbReference>
<evidence type="ECO:0000256" key="9">
    <source>
        <dbReference type="ARBA" id="ARBA00023052"/>
    </source>
</evidence>
<protein>
    <submittedName>
        <fullName evidence="12">Ferredoxin oxidoreductase-like (Beta subunit)</fullName>
    </submittedName>
</protein>
<evidence type="ECO:0000256" key="8">
    <source>
        <dbReference type="ARBA" id="ARBA00023014"/>
    </source>
</evidence>
<comment type="cofactor">
    <cofactor evidence="1">
        <name>Mg(2+)</name>
        <dbReference type="ChEBI" id="CHEBI:18420"/>
    </cofactor>
</comment>
<name>O33849_THETH</name>
<evidence type="ECO:0000313" key="12">
    <source>
        <dbReference type="EMBL" id="CAA75642.1"/>
    </source>
</evidence>